<name>A0A0M2GVX1_9ACTN</name>
<keyword evidence="1" id="KW-0472">Membrane</keyword>
<keyword evidence="3" id="KW-1185">Reference proteome</keyword>
<dbReference type="RefSeq" id="WP_031137527.1">
    <property type="nucleotide sequence ID" value="NZ_JBMVBE010000004.1"/>
</dbReference>
<protein>
    <submittedName>
        <fullName evidence="2">Uncharacterized protein</fullName>
    </submittedName>
</protein>
<comment type="caution">
    <text evidence="2">The sequence shown here is derived from an EMBL/GenBank/DDBJ whole genome shotgun (WGS) entry which is preliminary data.</text>
</comment>
<evidence type="ECO:0000256" key="1">
    <source>
        <dbReference type="SAM" id="Phobius"/>
    </source>
</evidence>
<sequence>MLGHDAPPSPATHRTWWRAPLVATLLGLPLLALEYRWFAAQDGPGAFSGVLFWATGLLVLAWVLPHRRSLRGLRMAAAGTGLGCALLPVTFAVLLGVAVASS</sequence>
<dbReference type="EMBL" id="JYJH01000004">
    <property type="protein sequence ID" value="KJK40305.1"/>
    <property type="molecule type" value="Genomic_DNA"/>
</dbReference>
<keyword evidence="1" id="KW-0812">Transmembrane</keyword>
<feature type="transmembrane region" description="Helical" evidence="1">
    <location>
        <begin position="45"/>
        <end position="64"/>
    </location>
</feature>
<organism evidence="2 3">
    <name type="scientific">Streptomyces variegatus</name>
    <dbReference type="NCBI Taxonomy" id="284040"/>
    <lineage>
        <taxon>Bacteria</taxon>
        <taxon>Bacillati</taxon>
        <taxon>Actinomycetota</taxon>
        <taxon>Actinomycetes</taxon>
        <taxon>Kitasatosporales</taxon>
        <taxon>Streptomycetaceae</taxon>
        <taxon>Streptomyces</taxon>
    </lineage>
</organism>
<gene>
    <name evidence="2" type="ORF">UK15_08195</name>
</gene>
<dbReference type="AlphaFoldDB" id="A0A0M2GVX1"/>
<accession>A0A0M2GVX1</accession>
<feature type="transmembrane region" description="Helical" evidence="1">
    <location>
        <begin position="76"/>
        <end position="100"/>
    </location>
</feature>
<evidence type="ECO:0000313" key="3">
    <source>
        <dbReference type="Proteomes" id="UP000034786"/>
    </source>
</evidence>
<dbReference type="PATRIC" id="fig|284040.3.peg.4932"/>
<dbReference type="STRING" id="284040.UK15_08195"/>
<reference evidence="3" key="1">
    <citation type="submission" date="2015-02" db="EMBL/GenBank/DDBJ databases">
        <authorList>
            <person name="Ju K.-S."/>
            <person name="Doroghazi J.R."/>
            <person name="Metcalf W."/>
        </authorList>
    </citation>
    <scope>NUCLEOTIDE SEQUENCE [LARGE SCALE GENOMIC DNA]</scope>
    <source>
        <strain evidence="3">NRRL B-16380</strain>
    </source>
</reference>
<evidence type="ECO:0000313" key="2">
    <source>
        <dbReference type="EMBL" id="KJK40305.1"/>
    </source>
</evidence>
<feature type="transmembrane region" description="Helical" evidence="1">
    <location>
        <begin position="21"/>
        <end position="39"/>
    </location>
</feature>
<proteinExistence type="predicted"/>
<keyword evidence="1" id="KW-1133">Transmembrane helix</keyword>
<dbReference type="Proteomes" id="UP000034786">
    <property type="component" value="Unassembled WGS sequence"/>
</dbReference>